<dbReference type="SUPFAM" id="SSF52540">
    <property type="entry name" value="P-loop containing nucleoside triphosphate hydrolases"/>
    <property type="match status" value="1"/>
</dbReference>
<reference evidence="2 3" key="1">
    <citation type="submission" date="2016-01" db="EMBL/GenBank/DDBJ databases">
        <title>Whole genome sequencing of Myroides marinus L41.</title>
        <authorList>
            <person name="Hong K.W."/>
        </authorList>
    </citation>
    <scope>NUCLEOTIDE SEQUENCE [LARGE SCALE GENOMIC DNA]</scope>
    <source>
        <strain evidence="2 3">L41</strain>
    </source>
</reference>
<dbReference type="AlphaFoldDB" id="A0A163U5Q9"/>
<name>A0A163U5Q9_9FLAO</name>
<sequence>MLTANLDEANKILLKEKVLLITGDPGVGKTTLAEVILFEKAKAKYRIHIVNTIREAEDMISVNNKEKQIFYFDDFLGEVYYEIIAGSQKENEVAQFVNRIKNSPNKFLILSTRTVILEQAKSKSEKIKRSKIESGKYEIVLGKYTNFEKAKILYNHLYFQSLKEDLFNAIIEDSFFMYIIKHKNYTPRIIEFITQKERIQSFTKFEYTEFIKKHLTYPEEIWEDSYLNQIEYLDRCLLQTLFTFDKGISESLLRKAFENRLNFEKNINNKQISSEQFESSVRNLLHGFITSSITNIDENLKQFSFVNPSISDFLISYFNKNYSIKKATVQSIKYLEQFSIFNPDKDNFKFEIELQKIVKSNIQNDKYDSIGDYKKYKFIGQKMEILMKFCSEIDTDNSLLELLKDIEYKNIWWIRKELYFVMNQVNVNTKSFDYIEINFLKIMESYIEQIEDEELALSAKKLFKKYGHSFKDFSSNEIYQNKLISLVSKVTIEKEKSLVRFYGEDIENWDDYNTFVYDEIEVIKAKLSKSLLPKNISIDIPHHYGKEELEERILINKKERKKANHREQKAEQLYHDLTNTTIKEDKRIEDLFYRKK</sequence>
<protein>
    <recommendedName>
        <fullName evidence="1">Novel STAND NTPase 3 domain-containing protein</fullName>
    </recommendedName>
</protein>
<organism evidence="2 3">
    <name type="scientific">Myroides marinus</name>
    <dbReference type="NCBI Taxonomy" id="703342"/>
    <lineage>
        <taxon>Bacteria</taxon>
        <taxon>Pseudomonadati</taxon>
        <taxon>Bacteroidota</taxon>
        <taxon>Flavobacteriia</taxon>
        <taxon>Flavobacteriales</taxon>
        <taxon>Flavobacteriaceae</taxon>
        <taxon>Myroides</taxon>
    </lineage>
</organism>
<dbReference type="InterPro" id="IPR049050">
    <property type="entry name" value="nSTAND3"/>
</dbReference>
<dbReference type="EMBL" id="LQNU01000117">
    <property type="protein sequence ID" value="KZE72851.1"/>
    <property type="molecule type" value="Genomic_DNA"/>
</dbReference>
<evidence type="ECO:0000313" key="2">
    <source>
        <dbReference type="EMBL" id="KZE72851.1"/>
    </source>
</evidence>
<keyword evidence="3" id="KW-1185">Reference proteome</keyword>
<dbReference type="Pfam" id="PF20720">
    <property type="entry name" value="nSTAND3"/>
    <property type="match status" value="1"/>
</dbReference>
<accession>A0A163U5Q9</accession>
<dbReference type="RefSeq" id="WP_063259238.1">
    <property type="nucleotide sequence ID" value="NZ_LQNU01000117.1"/>
</dbReference>
<evidence type="ECO:0000259" key="1">
    <source>
        <dbReference type="Pfam" id="PF20720"/>
    </source>
</evidence>
<dbReference type="Proteomes" id="UP000076630">
    <property type="component" value="Unassembled WGS sequence"/>
</dbReference>
<dbReference type="InterPro" id="IPR027417">
    <property type="entry name" value="P-loop_NTPase"/>
</dbReference>
<evidence type="ECO:0000313" key="3">
    <source>
        <dbReference type="Proteomes" id="UP000076630"/>
    </source>
</evidence>
<comment type="caution">
    <text evidence="2">The sequence shown here is derived from an EMBL/GenBank/DDBJ whole genome shotgun (WGS) entry which is preliminary data.</text>
</comment>
<dbReference type="Gene3D" id="3.40.50.300">
    <property type="entry name" value="P-loop containing nucleotide triphosphate hydrolases"/>
    <property type="match status" value="1"/>
</dbReference>
<gene>
    <name evidence="2" type="ORF">AV926_18475</name>
</gene>
<proteinExistence type="predicted"/>
<feature type="domain" description="Novel STAND NTPase 3" evidence="1">
    <location>
        <begin position="3"/>
        <end position="159"/>
    </location>
</feature>